<evidence type="ECO:0000256" key="3">
    <source>
        <dbReference type="ARBA" id="ARBA00022490"/>
    </source>
</evidence>
<dbReference type="SUPFAM" id="SSF53448">
    <property type="entry name" value="Nucleotide-diphospho-sugar transferases"/>
    <property type="match status" value="1"/>
</dbReference>
<evidence type="ECO:0000256" key="2">
    <source>
        <dbReference type="ARBA" id="ARBA00007878"/>
    </source>
</evidence>
<dbReference type="GO" id="GO:0032045">
    <property type="term" value="C:guanyl-nucleotide exchange factor complex"/>
    <property type="evidence" value="ECO:0007669"/>
    <property type="project" value="TreeGrafter"/>
</dbReference>
<dbReference type="AlphaFoldDB" id="A0A553JTC4"/>
<dbReference type="PANTHER" id="PTHR45989:SF1">
    <property type="entry name" value="TRANSLATION INITIATION FACTOR EIF-2B SUBUNIT GAMMA"/>
    <property type="match status" value="1"/>
</dbReference>
<keyword evidence="10" id="KW-0812">Transmembrane</keyword>
<comment type="similarity">
    <text evidence="2">Belongs to the eIF-2B gamma/epsilon subunits family.</text>
</comment>
<keyword evidence="3" id="KW-0963">Cytoplasm</keyword>
<evidence type="ECO:0000256" key="9">
    <source>
        <dbReference type="ARBA" id="ARBA00046432"/>
    </source>
</evidence>
<evidence type="ECO:0000256" key="1">
    <source>
        <dbReference type="ARBA" id="ARBA00004514"/>
    </source>
</evidence>
<keyword evidence="4" id="KW-0396">Initiation factor</keyword>
<keyword evidence="10" id="KW-1133">Transmembrane helix</keyword>
<evidence type="ECO:0000256" key="5">
    <source>
        <dbReference type="ARBA" id="ARBA00022917"/>
    </source>
</evidence>
<dbReference type="Gene3D" id="3.90.550.10">
    <property type="entry name" value="Spore Coat Polysaccharide Biosynthesis Protein SpsA, Chain A"/>
    <property type="match status" value="1"/>
</dbReference>
<keyword evidence="5" id="KW-0648">Protein biosynthesis</keyword>
<evidence type="ECO:0000256" key="10">
    <source>
        <dbReference type="SAM" id="Phobius"/>
    </source>
</evidence>
<evidence type="ECO:0000256" key="8">
    <source>
        <dbReference type="ARBA" id="ARBA00045373"/>
    </source>
</evidence>
<keyword evidence="10" id="KW-0472">Membrane</keyword>
<gene>
    <name evidence="12" type="ORF">FN961_04365</name>
</gene>
<dbReference type="PANTHER" id="PTHR45989">
    <property type="entry name" value="TRANSLATION INITIATION FACTOR EIF-2B SUBUNIT GAMMA"/>
    <property type="match status" value="1"/>
</dbReference>
<evidence type="ECO:0000313" key="13">
    <source>
        <dbReference type="Proteomes" id="UP000318126"/>
    </source>
</evidence>
<feature type="transmembrane region" description="Helical" evidence="10">
    <location>
        <begin position="389"/>
        <end position="410"/>
    </location>
</feature>
<evidence type="ECO:0000256" key="4">
    <source>
        <dbReference type="ARBA" id="ARBA00022540"/>
    </source>
</evidence>
<evidence type="ECO:0000256" key="6">
    <source>
        <dbReference type="ARBA" id="ARBA00044196"/>
    </source>
</evidence>
<dbReference type="GO" id="GO:0003743">
    <property type="term" value="F:translation initiation factor activity"/>
    <property type="evidence" value="ECO:0007669"/>
    <property type="project" value="UniProtKB-KW"/>
</dbReference>
<comment type="subcellular location">
    <subcellularLocation>
        <location evidence="1">Cytoplasm</location>
        <location evidence="1">Cytosol</location>
    </subcellularLocation>
</comment>
<dbReference type="RefSeq" id="WP_143563323.1">
    <property type="nucleotide sequence ID" value="NZ_BMPL01000003.1"/>
</dbReference>
<dbReference type="EMBL" id="VKGK01000003">
    <property type="protein sequence ID" value="TRY15712.1"/>
    <property type="molecule type" value="Genomic_DNA"/>
</dbReference>
<dbReference type="GO" id="GO:0002183">
    <property type="term" value="P:cytoplasmic translational initiation"/>
    <property type="evidence" value="ECO:0007669"/>
    <property type="project" value="TreeGrafter"/>
</dbReference>
<feature type="transmembrane region" description="Helical" evidence="10">
    <location>
        <begin position="328"/>
        <end position="350"/>
    </location>
</feature>
<dbReference type="InterPro" id="IPR005835">
    <property type="entry name" value="NTP_transferase_dom"/>
</dbReference>
<dbReference type="InterPro" id="IPR029044">
    <property type="entry name" value="Nucleotide-diphossugar_trans"/>
</dbReference>
<organism evidence="12 13">
    <name type="scientific">Shewanella hanedai</name>
    <name type="common">Alteromonas hanedai</name>
    <dbReference type="NCBI Taxonomy" id="25"/>
    <lineage>
        <taxon>Bacteria</taxon>
        <taxon>Pseudomonadati</taxon>
        <taxon>Pseudomonadota</taxon>
        <taxon>Gammaproteobacteria</taxon>
        <taxon>Alteromonadales</taxon>
        <taxon>Shewanellaceae</taxon>
        <taxon>Shewanella</taxon>
    </lineage>
</organism>
<protein>
    <recommendedName>
        <fullName evidence="6">Translation initiation factor eIF2B subunit gamma</fullName>
    </recommendedName>
    <alternativeName>
        <fullName evidence="7">eIF2B GDP-GTP exchange factor subunit gamma</fullName>
    </alternativeName>
</protein>
<sequence>MQAIIFANRTGNELAPLEQYYCSALLPVGNKAVIEYTLEDIVTSGITKVKIIISSQAQEIEQLLGDGERWGLDIDYFLSKPEEKTAAVLDRLSLSMTDSIIIVRGDIFRSPCIANFIDFSKQFSNEFVQAKMANQNACMLLLPAALSYLDGIDWPLTHDYDSNSVVTLILHGRCHMIDSFQSYMNANLNLARNDIPSLTPMERSFTSANPEQDFYVGAKTHTGDLSLQNAWGIIGENCRIDPNVVMKNAIIIGNDTLIDKGSTLENCLILPHTYVGEGLEVNNSILCKKLLISLNTEGHIEIDDQALIGPSEHQASTSSTDRNLSTRFFILMLLIASLPFCPLLAFYALIRVMFFKLETKPLIQEMINDNLGRSLVTYSFNVPTRLLSLLPQLFLVVTGQLALFGAPAQIRYATGRNKQRLGVFGPVQLLLDEDAPEEERMLLMLEFDNTHTSTKYLSLLWRSLRIPRLLGAERKKQNMTH</sequence>
<proteinExistence type="inferred from homology"/>
<reference evidence="13" key="1">
    <citation type="submission" date="2019-07" db="EMBL/GenBank/DDBJ databases">
        <title>Shewanella sp. YLB-08 draft genomic sequence.</title>
        <authorList>
            <person name="Yu L."/>
        </authorList>
    </citation>
    <scope>NUCLEOTIDE SEQUENCE [LARGE SCALE GENOMIC DNA]</scope>
    <source>
        <strain evidence="13">JCM 20706</strain>
    </source>
</reference>
<dbReference type="GO" id="GO:0005085">
    <property type="term" value="F:guanyl-nucleotide exchange factor activity"/>
    <property type="evidence" value="ECO:0007669"/>
    <property type="project" value="TreeGrafter"/>
</dbReference>
<evidence type="ECO:0000256" key="7">
    <source>
        <dbReference type="ARBA" id="ARBA00044229"/>
    </source>
</evidence>
<comment type="function">
    <text evidence="8">Acts as a component of the translation initiation factor 2B (eIF2B) complex, which catalyzes the exchange of GDP for GTP on the eukaryotic initiation factor 2 (eIF2) complex gamma subunit. Its guanine nucleotide exchange factor activity is repressed when bound to eIF2 complex phosphorylated on the alpha subunit, thereby limiting the amount of methionyl-initiator methionine tRNA available to the ribosome and consequently global translation is repressed.</text>
</comment>
<keyword evidence="13" id="KW-1185">Reference proteome</keyword>
<dbReference type="Pfam" id="PF00483">
    <property type="entry name" value="NTP_transferase"/>
    <property type="match status" value="1"/>
</dbReference>
<dbReference type="GO" id="GO:0005829">
    <property type="term" value="C:cytosol"/>
    <property type="evidence" value="ECO:0007669"/>
    <property type="project" value="UniProtKB-SubCell"/>
</dbReference>
<comment type="subunit">
    <text evidence="9">Component of the translation initiation factor 2B (eIF2B) complex which is a heterodecamer of two sets of five different subunits: alpha, beta, gamma, delta and epsilon. Subunits alpha, beta and delta comprise a regulatory subcomplex and subunits epsilon and gamma comprise a catalytic subcomplex. Within the complex, the hexameric regulatory complex resides at the center, with the two heterodimeric catalytic subcomplexes bound on opposite sides.</text>
</comment>
<dbReference type="Proteomes" id="UP000318126">
    <property type="component" value="Unassembled WGS sequence"/>
</dbReference>
<dbReference type="InterPro" id="IPR051960">
    <property type="entry name" value="eIF2B_gamma"/>
</dbReference>
<name>A0A553JTC4_SHEHA</name>
<evidence type="ECO:0000313" key="12">
    <source>
        <dbReference type="EMBL" id="TRY15712.1"/>
    </source>
</evidence>
<feature type="domain" description="Nucleotidyl transferase" evidence="11">
    <location>
        <begin position="3"/>
        <end position="122"/>
    </location>
</feature>
<accession>A0A553JTC4</accession>
<evidence type="ECO:0000259" key="11">
    <source>
        <dbReference type="Pfam" id="PF00483"/>
    </source>
</evidence>
<comment type="caution">
    <text evidence="12">The sequence shown here is derived from an EMBL/GenBank/DDBJ whole genome shotgun (WGS) entry which is preliminary data.</text>
</comment>
<dbReference type="OrthoDB" id="5557705at2"/>
<dbReference type="Gene3D" id="2.160.10.10">
    <property type="entry name" value="Hexapeptide repeat proteins"/>
    <property type="match status" value="1"/>
</dbReference>